<sequence length="137" mass="14890">MGNTRITTDLAEIDLEIVHRWLSEDAYWAIGRSRETVEQAARGSINFGALDQDGALIGYARVVTDRATFAWLCDVYVAPSARGGGAGVALAEGVIGELRPLGLRRVLLVTSDAHGLYRKVGFEEFPNPEKLMQLSGN</sequence>
<dbReference type="Proteomes" id="UP001259347">
    <property type="component" value="Unassembled WGS sequence"/>
</dbReference>
<dbReference type="InterPro" id="IPR000182">
    <property type="entry name" value="GNAT_dom"/>
</dbReference>
<dbReference type="RefSeq" id="WP_310022365.1">
    <property type="nucleotide sequence ID" value="NZ_JAVDUM010000015.1"/>
</dbReference>
<dbReference type="Gene3D" id="3.40.630.30">
    <property type="match status" value="1"/>
</dbReference>
<name>A0ABU1SHY6_9MICO</name>
<feature type="domain" description="N-acetyltransferase" evidence="1">
    <location>
        <begin position="5"/>
        <end position="137"/>
    </location>
</feature>
<protein>
    <submittedName>
        <fullName evidence="2">N-acetylglutamate synthase-like GNAT family acetyltransferase</fullName>
    </submittedName>
</protein>
<evidence type="ECO:0000313" key="2">
    <source>
        <dbReference type="EMBL" id="MDR6868492.1"/>
    </source>
</evidence>
<comment type="caution">
    <text evidence="2">The sequence shown here is derived from an EMBL/GenBank/DDBJ whole genome shotgun (WGS) entry which is preliminary data.</text>
</comment>
<dbReference type="CDD" id="cd04301">
    <property type="entry name" value="NAT_SF"/>
    <property type="match status" value="1"/>
</dbReference>
<keyword evidence="3" id="KW-1185">Reference proteome</keyword>
<dbReference type="Pfam" id="PF00583">
    <property type="entry name" value="Acetyltransf_1"/>
    <property type="match status" value="1"/>
</dbReference>
<dbReference type="PANTHER" id="PTHR43233:SF1">
    <property type="entry name" value="FAMILY N-ACETYLTRANSFERASE, PUTATIVE (AFU_ORTHOLOGUE AFUA_6G03350)-RELATED"/>
    <property type="match status" value="1"/>
</dbReference>
<proteinExistence type="predicted"/>
<evidence type="ECO:0000313" key="3">
    <source>
        <dbReference type="Proteomes" id="UP001259347"/>
    </source>
</evidence>
<dbReference type="InterPro" id="IPR053144">
    <property type="entry name" value="Acetyltransferase_Butenolide"/>
</dbReference>
<evidence type="ECO:0000259" key="1">
    <source>
        <dbReference type="PROSITE" id="PS51186"/>
    </source>
</evidence>
<dbReference type="EMBL" id="JAVDUM010000015">
    <property type="protein sequence ID" value="MDR6868492.1"/>
    <property type="molecule type" value="Genomic_DNA"/>
</dbReference>
<dbReference type="SUPFAM" id="SSF55729">
    <property type="entry name" value="Acyl-CoA N-acyltransferases (Nat)"/>
    <property type="match status" value="1"/>
</dbReference>
<dbReference type="PANTHER" id="PTHR43233">
    <property type="entry name" value="FAMILY N-ACETYLTRANSFERASE, PUTATIVE (AFU_ORTHOLOGUE AFUA_6G03350)-RELATED"/>
    <property type="match status" value="1"/>
</dbReference>
<dbReference type="InterPro" id="IPR016181">
    <property type="entry name" value="Acyl_CoA_acyltransferase"/>
</dbReference>
<accession>A0ABU1SHY6</accession>
<organism evidence="2 3">
    <name type="scientific">Microbacterium resistens</name>
    <dbReference type="NCBI Taxonomy" id="156977"/>
    <lineage>
        <taxon>Bacteria</taxon>
        <taxon>Bacillati</taxon>
        <taxon>Actinomycetota</taxon>
        <taxon>Actinomycetes</taxon>
        <taxon>Micrococcales</taxon>
        <taxon>Microbacteriaceae</taxon>
        <taxon>Microbacterium</taxon>
    </lineage>
</organism>
<reference evidence="2 3" key="1">
    <citation type="submission" date="2023-07" db="EMBL/GenBank/DDBJ databases">
        <title>Sorghum-associated microbial communities from plants grown in Nebraska, USA.</title>
        <authorList>
            <person name="Schachtman D."/>
        </authorList>
    </citation>
    <scope>NUCLEOTIDE SEQUENCE [LARGE SCALE GENOMIC DNA]</scope>
    <source>
        <strain evidence="2 3">2980</strain>
    </source>
</reference>
<gene>
    <name evidence="2" type="ORF">J2Y69_003111</name>
</gene>
<dbReference type="PROSITE" id="PS51186">
    <property type="entry name" value="GNAT"/>
    <property type="match status" value="1"/>
</dbReference>